<dbReference type="EMBL" id="CAEZTC010000138">
    <property type="protein sequence ID" value="CAB4565099.1"/>
    <property type="molecule type" value="Genomic_DNA"/>
</dbReference>
<organism evidence="3">
    <name type="scientific">freshwater metagenome</name>
    <dbReference type="NCBI Taxonomy" id="449393"/>
    <lineage>
        <taxon>unclassified sequences</taxon>
        <taxon>metagenomes</taxon>
        <taxon>ecological metagenomes</taxon>
    </lineage>
</organism>
<keyword evidence="1" id="KW-0456">Lyase</keyword>
<accession>A0A6J6DQ94</accession>
<dbReference type="Pfam" id="PF00561">
    <property type="entry name" value="Abhydrolase_1"/>
    <property type="match status" value="1"/>
</dbReference>
<sequence>MTLAHEFVGQGRHAAFVHGFTQTGQSWKTLLPHLCTPLQSQLIDAPGHGLSHNGKRSLWEAGTDIIDTMQPGILLGYSMGARMSLHAALLHPAKVEALVLISSTAGIIDNQEREQRKRDDDDLAHHICEVGLDTFLTEWLDKPMFATLAHNDTDTQDRMRNTPEGLADSLRFAGTGTQTPLWSRLNELTMPVLLIAGELDKKFVQIAEEMKTHIPSSTLCVMAEAGHCVHLEKPQEVASAIDQWLFTH</sequence>
<dbReference type="PANTHER" id="PTHR42916:SF1">
    <property type="entry name" value="PROTEIN PHYLLO, CHLOROPLASTIC"/>
    <property type="match status" value="1"/>
</dbReference>
<gene>
    <name evidence="3" type="ORF">UFOPK1572_01066</name>
</gene>
<dbReference type="AlphaFoldDB" id="A0A6J6DQ94"/>
<evidence type="ECO:0000313" key="3">
    <source>
        <dbReference type="EMBL" id="CAB4565099.1"/>
    </source>
</evidence>
<dbReference type="SUPFAM" id="SSF53474">
    <property type="entry name" value="alpha/beta-Hydrolases"/>
    <property type="match status" value="1"/>
</dbReference>
<proteinExistence type="predicted"/>
<protein>
    <submittedName>
        <fullName evidence="3">Unannotated protein</fullName>
    </submittedName>
</protein>
<dbReference type="PANTHER" id="PTHR42916">
    <property type="entry name" value="2-SUCCINYL-5-ENOLPYRUVYL-6-HYDROXY-3-CYCLOHEXENE-1-CARBOXYLATE SYNTHASE"/>
    <property type="match status" value="1"/>
</dbReference>
<evidence type="ECO:0000259" key="2">
    <source>
        <dbReference type="Pfam" id="PF00561"/>
    </source>
</evidence>
<name>A0A6J6DQ94_9ZZZZ</name>
<dbReference type="Gene3D" id="3.40.50.1820">
    <property type="entry name" value="alpha/beta hydrolase"/>
    <property type="match status" value="1"/>
</dbReference>
<dbReference type="GO" id="GO:0016829">
    <property type="term" value="F:lyase activity"/>
    <property type="evidence" value="ECO:0007669"/>
    <property type="project" value="UniProtKB-KW"/>
</dbReference>
<evidence type="ECO:0000256" key="1">
    <source>
        <dbReference type="ARBA" id="ARBA00023239"/>
    </source>
</evidence>
<feature type="domain" description="AB hydrolase-1" evidence="2">
    <location>
        <begin position="16"/>
        <end position="234"/>
    </location>
</feature>
<dbReference type="InterPro" id="IPR029058">
    <property type="entry name" value="AB_hydrolase_fold"/>
</dbReference>
<reference evidence="3" key="1">
    <citation type="submission" date="2020-05" db="EMBL/GenBank/DDBJ databases">
        <authorList>
            <person name="Chiriac C."/>
            <person name="Salcher M."/>
            <person name="Ghai R."/>
            <person name="Kavagutti S V."/>
        </authorList>
    </citation>
    <scope>NUCLEOTIDE SEQUENCE</scope>
</reference>
<dbReference type="InterPro" id="IPR000073">
    <property type="entry name" value="AB_hydrolase_1"/>
</dbReference>